<dbReference type="Proteomes" id="UP000233782">
    <property type="component" value="Unassembled WGS sequence"/>
</dbReference>
<dbReference type="EMBL" id="PJMU01000001">
    <property type="protein sequence ID" value="PKV75683.1"/>
    <property type="molecule type" value="Genomic_DNA"/>
</dbReference>
<reference evidence="2 3" key="1">
    <citation type="submission" date="2017-12" db="EMBL/GenBank/DDBJ databases">
        <title>Genomic Encyclopedia of Type Strains, Phase III (KMG-III): the genomes of soil and plant-associated and newly described type strains.</title>
        <authorList>
            <person name="Whitman W."/>
        </authorList>
    </citation>
    <scope>NUCLEOTIDE SEQUENCE [LARGE SCALE GENOMIC DNA]</scope>
    <source>
        <strain evidence="2 3">LP43</strain>
    </source>
</reference>
<organism evidence="2 3">
    <name type="scientific">Pontibacter ramchanderi</name>
    <dbReference type="NCBI Taxonomy" id="1179743"/>
    <lineage>
        <taxon>Bacteria</taxon>
        <taxon>Pseudomonadati</taxon>
        <taxon>Bacteroidota</taxon>
        <taxon>Cytophagia</taxon>
        <taxon>Cytophagales</taxon>
        <taxon>Hymenobacteraceae</taxon>
        <taxon>Pontibacter</taxon>
    </lineage>
</organism>
<evidence type="ECO:0000313" key="3">
    <source>
        <dbReference type="Proteomes" id="UP000233782"/>
    </source>
</evidence>
<evidence type="ECO:0000313" key="2">
    <source>
        <dbReference type="EMBL" id="PKV75683.1"/>
    </source>
</evidence>
<proteinExistence type="predicted"/>
<feature type="compositionally biased region" description="Basic and acidic residues" evidence="1">
    <location>
        <begin position="1"/>
        <end position="26"/>
    </location>
</feature>
<keyword evidence="3" id="KW-1185">Reference proteome</keyword>
<dbReference type="OrthoDB" id="853974at2"/>
<evidence type="ECO:0000256" key="1">
    <source>
        <dbReference type="SAM" id="MobiDB-lite"/>
    </source>
</evidence>
<dbReference type="RefSeq" id="WP_101442896.1">
    <property type="nucleotide sequence ID" value="NZ_PJMU01000001.1"/>
</dbReference>
<feature type="region of interest" description="Disordered" evidence="1">
    <location>
        <begin position="1"/>
        <end position="61"/>
    </location>
</feature>
<comment type="caution">
    <text evidence="2">The sequence shown here is derived from an EMBL/GenBank/DDBJ whole genome shotgun (WGS) entry which is preliminary data.</text>
</comment>
<protein>
    <submittedName>
        <fullName evidence="2">Uncharacterized protein</fullName>
    </submittedName>
</protein>
<accession>A0A2N3V263</accession>
<name>A0A2N3V263_9BACT</name>
<sequence>MKEDRKEPENKTKPKAGILREDDGKRTPPAHTGYITGGTNPANRPEQGPDVPPHERTEGIP</sequence>
<dbReference type="AlphaFoldDB" id="A0A2N3V263"/>
<gene>
    <name evidence="2" type="ORF">BD749_0629</name>
</gene>
<feature type="compositionally biased region" description="Basic and acidic residues" evidence="1">
    <location>
        <begin position="52"/>
        <end position="61"/>
    </location>
</feature>